<dbReference type="InterPro" id="IPR000212">
    <property type="entry name" value="DNA_helicase_UvrD/REP"/>
</dbReference>
<dbReference type="PROSITE" id="PS51198">
    <property type="entry name" value="UVRD_HELICASE_ATP_BIND"/>
    <property type="match status" value="1"/>
</dbReference>
<evidence type="ECO:0000256" key="6">
    <source>
        <dbReference type="ARBA" id="ARBA00022839"/>
    </source>
</evidence>
<gene>
    <name evidence="18" type="ORF">BPULL_0612</name>
</gene>
<dbReference type="InterPro" id="IPR011604">
    <property type="entry name" value="PDDEXK-like_dom_sf"/>
</dbReference>
<keyword evidence="4 14" id="KW-0378">Hydrolase</keyword>
<feature type="compositionally biased region" description="Basic and acidic residues" evidence="15">
    <location>
        <begin position="1006"/>
        <end position="1022"/>
    </location>
</feature>
<dbReference type="PANTHER" id="PTHR11070">
    <property type="entry name" value="UVRD / RECB / PCRA DNA HELICASE FAMILY MEMBER"/>
    <property type="match status" value="1"/>
</dbReference>
<evidence type="ECO:0000256" key="11">
    <source>
        <dbReference type="ARBA" id="ARBA00034617"/>
    </source>
</evidence>
<dbReference type="Gene3D" id="3.40.50.300">
    <property type="entry name" value="P-loop containing nucleotide triphosphate hydrolases"/>
    <property type="match status" value="4"/>
</dbReference>
<evidence type="ECO:0000313" key="19">
    <source>
        <dbReference type="Proteomes" id="UP000029109"/>
    </source>
</evidence>
<dbReference type="Pfam" id="PF00580">
    <property type="entry name" value="UvrD-helicase"/>
    <property type="match status" value="1"/>
</dbReference>
<dbReference type="PROSITE" id="PS51217">
    <property type="entry name" value="UVRD_HELICASE_CTER"/>
    <property type="match status" value="1"/>
</dbReference>
<organism evidence="18 19">
    <name type="scientific">Bifidobacterium pullorum</name>
    <dbReference type="NCBI Taxonomy" id="78448"/>
    <lineage>
        <taxon>Bacteria</taxon>
        <taxon>Bacillati</taxon>
        <taxon>Actinomycetota</taxon>
        <taxon>Actinomycetes</taxon>
        <taxon>Bifidobacteriales</taxon>
        <taxon>Bifidobacteriaceae</taxon>
        <taxon>Bifidobacterium</taxon>
    </lineage>
</organism>
<dbReference type="CDD" id="cd17932">
    <property type="entry name" value="DEXQc_UvrD"/>
    <property type="match status" value="1"/>
</dbReference>
<dbReference type="InterPro" id="IPR014017">
    <property type="entry name" value="DNA_helicase_UvrD-like_C"/>
</dbReference>
<evidence type="ECO:0000256" key="2">
    <source>
        <dbReference type="ARBA" id="ARBA00022741"/>
    </source>
</evidence>
<evidence type="ECO:0000259" key="16">
    <source>
        <dbReference type="PROSITE" id="PS51198"/>
    </source>
</evidence>
<accession>A0A7V8KR57</accession>
<dbReference type="Proteomes" id="UP000029109">
    <property type="component" value="Unassembled WGS sequence"/>
</dbReference>
<proteinExistence type="predicted"/>
<evidence type="ECO:0000256" key="5">
    <source>
        <dbReference type="ARBA" id="ARBA00022806"/>
    </source>
</evidence>
<dbReference type="GO" id="GO:0043138">
    <property type="term" value="F:3'-5' DNA helicase activity"/>
    <property type="evidence" value="ECO:0007669"/>
    <property type="project" value="UniProtKB-EC"/>
</dbReference>
<dbReference type="GO" id="GO:0033202">
    <property type="term" value="C:DNA helicase complex"/>
    <property type="evidence" value="ECO:0007669"/>
    <property type="project" value="TreeGrafter"/>
</dbReference>
<evidence type="ECO:0000256" key="13">
    <source>
        <dbReference type="ARBA" id="ARBA00048988"/>
    </source>
</evidence>
<keyword evidence="8" id="KW-0238">DNA-binding</keyword>
<feature type="domain" description="UvrD-like helicase ATP-binding" evidence="16">
    <location>
        <begin position="6"/>
        <end position="380"/>
    </location>
</feature>
<dbReference type="InterPro" id="IPR038726">
    <property type="entry name" value="PDDEXK_AddAB-type"/>
</dbReference>
<comment type="catalytic activity">
    <reaction evidence="11">
        <text>Couples ATP hydrolysis with the unwinding of duplex DNA by translocating in the 3'-5' direction.</text>
        <dbReference type="EC" id="5.6.2.4"/>
    </reaction>
</comment>
<feature type="domain" description="UvrD-like helicase C-terminal" evidence="17">
    <location>
        <begin position="381"/>
        <end position="732"/>
    </location>
</feature>
<dbReference type="EMBL" id="JGZJ01000004">
    <property type="protein sequence ID" value="KFI83878.1"/>
    <property type="molecule type" value="Genomic_DNA"/>
</dbReference>
<evidence type="ECO:0000256" key="9">
    <source>
        <dbReference type="ARBA" id="ARBA00023204"/>
    </source>
</evidence>
<evidence type="ECO:0000256" key="3">
    <source>
        <dbReference type="ARBA" id="ARBA00022763"/>
    </source>
</evidence>
<dbReference type="Gene3D" id="1.10.486.10">
    <property type="entry name" value="PCRA, domain 4"/>
    <property type="match status" value="1"/>
</dbReference>
<reference evidence="18 19" key="1">
    <citation type="submission" date="2014-03" db="EMBL/GenBank/DDBJ databases">
        <title>Genomics of Bifidobacteria.</title>
        <authorList>
            <person name="Ventura M."/>
            <person name="Milani C."/>
            <person name="Lugli G.A."/>
        </authorList>
    </citation>
    <scope>NUCLEOTIDE SEQUENCE [LARGE SCALE GENOMIC DNA]</scope>
    <source>
        <strain evidence="18 19">LMG 21816</strain>
    </source>
</reference>
<keyword evidence="5 14" id="KW-0347">Helicase</keyword>
<protein>
    <recommendedName>
        <fullName evidence="12">DNA 3'-5' helicase</fullName>
        <ecNumber evidence="12">5.6.2.4</ecNumber>
    </recommendedName>
</protein>
<evidence type="ECO:0000256" key="4">
    <source>
        <dbReference type="ARBA" id="ARBA00022801"/>
    </source>
</evidence>
<keyword evidence="7 14" id="KW-0067">ATP-binding</keyword>
<feature type="binding site" evidence="14">
    <location>
        <begin position="27"/>
        <end position="34"/>
    </location>
    <ligand>
        <name>ATP</name>
        <dbReference type="ChEBI" id="CHEBI:30616"/>
    </ligand>
</feature>
<dbReference type="Gene3D" id="3.90.320.10">
    <property type="match status" value="1"/>
</dbReference>
<evidence type="ECO:0000256" key="15">
    <source>
        <dbReference type="SAM" id="MobiDB-lite"/>
    </source>
</evidence>
<sequence length="1295" mass="143104">MMHAFTDSPEQARVINAPNDDDILVVAGAGSGKTYTMTRRIVTLIGNGVAPERILGLTFTRKAAGELLDRVSSAVAEQSGADEDPDRMFLKPTIATYDAFFQTIVRQYGLLVGFDRNTQPLSDAGALQLAADVVERHLDELSVRQDPPSIPQLAGDVRSLSNAIASAMIGPDCPGYAEAVAAIRRWDGAFIGRVRAALGDEPIPEKLFAGAVPKRAKKDSDEQWQAKLEQYQAKLYANCVYQCDRIARTAEQRELLLDLVEEYNEEKRRRTMAEFGDFTIAAYQLVSRFPSIGRRYRERFSHVLLDEYQDTSTTQAMLLAALFHPDDGGPCSTVSAVGDPFQSIYAWRGASPGAFRMFERDFHMPPGTKPYALSTTRRNSRIVLEAANDLTLPLRTPPRRPGSAALHEVDVPSLANIPEADRGAIGLIGYETLGQQIDGVVRFCREALRRHTRVKDGMVEHRGTVAVLFRSKGTMDEYQQALEQAGMTTFVVGYSAVLERPEICDVLALLHVVVQHDDAEHLMRLLATPRFQLSSSDLTRLAALADRENTRVRFRALAEAGVADADCPPEQWESVVREHRDQVGNAVFLGDLLQRGDLRQLLDRDGTLGDSAKAGVLRAGAMLRDVQAMLGHPLAEVIRAAVRALDLDIDTVVAQAIRDGEQAANPTVARMPLNTLVDLTDTYIQELGDGRTPTLRGFLSWVDVLGNIEDEAASMHDDQADVELMTIHQSKGLEWDAVAIVDCASGIMPNNSKNGLTLTLDESHAGGLVDGVWTAPEYREQNSRTWLTDATSVPAPIRVDADILPRFPHDGAPGEDPVDALTRLDDVMQIDDEVFGSLRDCGDGVEDSDPDSWYLTQSNEYGRRLHADERRLAYVALTRARHDVMLSYCAYREHSRDPRRRAAASRAQSASVFWQELFDALHTRADAVRRPTTVPDDDTLPPLPEGFFAGDHAREYEDAVIGQAWATPIEQPRRRRRAAMAGHPERRYRRAIAYRALAVRDAMEDTDAVRHDDGPSDGRTRDGGPLLGRARLLVADHDLMGAQLTGEDLDRNVRERGRRILASGRQSVTALQAAAGGMSEREEKAYWRGIVRPIPSVASPAAEAGTQFHAWAERFINAVADGRLPDADSPASRCALLEELDSAERHSGGHPDALLTWKRRLAESRWARRHPAWAERQIVIAIPQLGGTIVNGKLDAVFAGGLDPEDTGKQYTIIDWKTGRRPREPRDVAQKLVQLDCYRLLLSVVEGIPLDAIDAALYYVSEPDERQREIQAEGKTESQIIDALRLGVPDQSDND</sequence>
<evidence type="ECO:0000256" key="7">
    <source>
        <dbReference type="ARBA" id="ARBA00022840"/>
    </source>
</evidence>
<dbReference type="GO" id="GO:0005524">
    <property type="term" value="F:ATP binding"/>
    <property type="evidence" value="ECO:0007669"/>
    <property type="project" value="UniProtKB-UniRule"/>
</dbReference>
<dbReference type="Pfam" id="PF13361">
    <property type="entry name" value="UvrD_C"/>
    <property type="match status" value="1"/>
</dbReference>
<dbReference type="GO" id="GO:0005829">
    <property type="term" value="C:cytosol"/>
    <property type="evidence" value="ECO:0007669"/>
    <property type="project" value="TreeGrafter"/>
</dbReference>
<keyword evidence="10" id="KW-0413">Isomerase</keyword>
<evidence type="ECO:0000259" key="17">
    <source>
        <dbReference type="PROSITE" id="PS51217"/>
    </source>
</evidence>
<evidence type="ECO:0000256" key="10">
    <source>
        <dbReference type="ARBA" id="ARBA00023235"/>
    </source>
</evidence>
<comment type="caution">
    <text evidence="18">The sequence shown here is derived from an EMBL/GenBank/DDBJ whole genome shotgun (WGS) entry which is preliminary data.</text>
</comment>
<evidence type="ECO:0000256" key="1">
    <source>
        <dbReference type="ARBA" id="ARBA00022722"/>
    </source>
</evidence>
<feature type="region of interest" description="Disordered" evidence="15">
    <location>
        <begin position="1006"/>
        <end position="1025"/>
    </location>
</feature>
<dbReference type="GO" id="GO:0000725">
    <property type="term" value="P:recombinational repair"/>
    <property type="evidence" value="ECO:0007669"/>
    <property type="project" value="TreeGrafter"/>
</dbReference>
<dbReference type="Pfam" id="PF12705">
    <property type="entry name" value="PDDEXK_1"/>
    <property type="match status" value="1"/>
</dbReference>
<keyword evidence="6" id="KW-0269">Exonuclease</keyword>
<dbReference type="InterPro" id="IPR027417">
    <property type="entry name" value="P-loop_NTPase"/>
</dbReference>
<keyword evidence="1" id="KW-0540">Nuclease</keyword>
<keyword evidence="9" id="KW-0234">DNA repair</keyword>
<dbReference type="GO" id="GO:0003677">
    <property type="term" value="F:DNA binding"/>
    <property type="evidence" value="ECO:0007669"/>
    <property type="project" value="UniProtKB-KW"/>
</dbReference>
<dbReference type="EC" id="5.6.2.4" evidence="12"/>
<name>A0A7V8KR57_9BIFI</name>
<dbReference type="GO" id="GO:0004527">
    <property type="term" value="F:exonuclease activity"/>
    <property type="evidence" value="ECO:0007669"/>
    <property type="project" value="UniProtKB-KW"/>
</dbReference>
<evidence type="ECO:0000256" key="12">
    <source>
        <dbReference type="ARBA" id="ARBA00034808"/>
    </source>
</evidence>
<dbReference type="InterPro" id="IPR014016">
    <property type="entry name" value="UvrD-like_ATP-bd"/>
</dbReference>
<evidence type="ECO:0000256" key="8">
    <source>
        <dbReference type="ARBA" id="ARBA00023125"/>
    </source>
</evidence>
<evidence type="ECO:0000313" key="18">
    <source>
        <dbReference type="EMBL" id="KFI83878.1"/>
    </source>
</evidence>
<evidence type="ECO:0000256" key="14">
    <source>
        <dbReference type="PROSITE-ProRule" id="PRU00560"/>
    </source>
</evidence>
<keyword evidence="2 14" id="KW-0547">Nucleotide-binding</keyword>
<keyword evidence="3" id="KW-0227">DNA damage</keyword>
<comment type="catalytic activity">
    <reaction evidence="13">
        <text>ATP + H2O = ADP + phosphate + H(+)</text>
        <dbReference type="Rhea" id="RHEA:13065"/>
        <dbReference type="ChEBI" id="CHEBI:15377"/>
        <dbReference type="ChEBI" id="CHEBI:15378"/>
        <dbReference type="ChEBI" id="CHEBI:30616"/>
        <dbReference type="ChEBI" id="CHEBI:43474"/>
        <dbReference type="ChEBI" id="CHEBI:456216"/>
        <dbReference type="EC" id="5.6.2.4"/>
    </reaction>
</comment>
<dbReference type="SUPFAM" id="SSF52540">
    <property type="entry name" value="P-loop containing nucleoside triphosphate hydrolases"/>
    <property type="match status" value="1"/>
</dbReference>
<dbReference type="PANTHER" id="PTHR11070:SF55">
    <property type="entry name" value="DNA 3'-5' HELICASE"/>
    <property type="match status" value="1"/>
</dbReference>